<comment type="caution">
    <text evidence="2">The sequence shown here is derived from an EMBL/GenBank/DDBJ whole genome shotgun (WGS) entry which is preliminary data.</text>
</comment>
<evidence type="ECO:0000313" key="2">
    <source>
        <dbReference type="EMBL" id="GAH57241.1"/>
    </source>
</evidence>
<protein>
    <recommendedName>
        <fullName evidence="3">Histidine kinase domain-containing protein</fullName>
    </recommendedName>
</protein>
<dbReference type="SUPFAM" id="SSF55874">
    <property type="entry name" value="ATPase domain of HSP90 chaperone/DNA topoisomerase II/histidine kinase"/>
    <property type="match status" value="1"/>
</dbReference>
<keyword evidence="1" id="KW-0175">Coiled coil</keyword>
<dbReference type="AlphaFoldDB" id="X1GH43"/>
<dbReference type="EMBL" id="BARU01021146">
    <property type="protein sequence ID" value="GAH57241.1"/>
    <property type="molecule type" value="Genomic_DNA"/>
</dbReference>
<feature type="non-terminal residue" evidence="2">
    <location>
        <position position="1"/>
    </location>
</feature>
<sequence>REGLVENEVYEELQDFIRTGIEWAVLRIAAFRKRKQKASQKDFVSELKKPSQSIQEVINEVSVEVKARLGDKTDLQKHSLVQRLENLKQDIIAFEERVEIRESEFVQYETMLRILASLGISISVFSHEVTGAMTSFKSSLKDFLSTIELDELGNISLAEINSVSNRLFDLSNYITTLISHSSTRDKTNIALHSVIHSFIRQFDEYLNVRGISFEVDVDPPFLRTHKMHRSEIDSVLFNFMTNAVKAIERAKAELRKIKIAAFKRDNFAVISFQDTGTGIPGDV</sequence>
<feature type="non-terminal residue" evidence="2">
    <location>
        <position position="283"/>
    </location>
</feature>
<organism evidence="2">
    <name type="scientific">marine sediment metagenome</name>
    <dbReference type="NCBI Taxonomy" id="412755"/>
    <lineage>
        <taxon>unclassified sequences</taxon>
        <taxon>metagenomes</taxon>
        <taxon>ecological metagenomes</taxon>
    </lineage>
</organism>
<evidence type="ECO:0000256" key="1">
    <source>
        <dbReference type="SAM" id="Coils"/>
    </source>
</evidence>
<feature type="coiled-coil region" evidence="1">
    <location>
        <begin position="77"/>
        <end position="104"/>
    </location>
</feature>
<dbReference type="InterPro" id="IPR036890">
    <property type="entry name" value="HATPase_C_sf"/>
</dbReference>
<name>X1GH43_9ZZZZ</name>
<gene>
    <name evidence="2" type="ORF">S03H2_34630</name>
</gene>
<dbReference type="Gene3D" id="3.30.565.10">
    <property type="entry name" value="Histidine kinase-like ATPase, C-terminal domain"/>
    <property type="match status" value="1"/>
</dbReference>
<accession>X1GH43</accession>
<reference evidence="2" key="1">
    <citation type="journal article" date="2014" name="Front. Microbiol.">
        <title>High frequency of phylogenetically diverse reductive dehalogenase-homologous genes in deep subseafloor sedimentary metagenomes.</title>
        <authorList>
            <person name="Kawai M."/>
            <person name="Futagami T."/>
            <person name="Toyoda A."/>
            <person name="Takaki Y."/>
            <person name="Nishi S."/>
            <person name="Hori S."/>
            <person name="Arai W."/>
            <person name="Tsubouchi T."/>
            <person name="Morono Y."/>
            <person name="Uchiyama I."/>
            <person name="Ito T."/>
            <person name="Fujiyama A."/>
            <person name="Inagaki F."/>
            <person name="Takami H."/>
        </authorList>
    </citation>
    <scope>NUCLEOTIDE SEQUENCE</scope>
    <source>
        <strain evidence="2">Expedition CK06-06</strain>
    </source>
</reference>
<evidence type="ECO:0008006" key="3">
    <source>
        <dbReference type="Google" id="ProtNLM"/>
    </source>
</evidence>
<proteinExistence type="predicted"/>